<name>A0ABP5H207_9ACTN</name>
<keyword evidence="2" id="KW-1185">Reference proteome</keyword>
<protein>
    <recommendedName>
        <fullName evidence="3">Asp23/Gls24 family envelope stress response protein</fullName>
    </recommendedName>
</protein>
<comment type="caution">
    <text evidence="1">The sequence shown here is derived from an EMBL/GenBank/DDBJ whole genome shotgun (WGS) entry which is preliminary data.</text>
</comment>
<evidence type="ECO:0000313" key="1">
    <source>
        <dbReference type="EMBL" id="GAA2060719.1"/>
    </source>
</evidence>
<evidence type="ECO:0008006" key="3">
    <source>
        <dbReference type="Google" id="ProtNLM"/>
    </source>
</evidence>
<dbReference type="Proteomes" id="UP001403094">
    <property type="component" value="Unassembled WGS sequence"/>
</dbReference>
<proteinExistence type="predicted"/>
<organism evidence="1 2">
    <name type="scientific">Streptomyces cheonanensis</name>
    <dbReference type="NCBI Taxonomy" id="312720"/>
    <lineage>
        <taxon>Bacteria</taxon>
        <taxon>Bacillati</taxon>
        <taxon>Actinomycetota</taxon>
        <taxon>Actinomycetes</taxon>
        <taxon>Kitasatosporales</taxon>
        <taxon>Streptomycetaceae</taxon>
        <taxon>Streptomyces</taxon>
    </lineage>
</organism>
<gene>
    <name evidence="1" type="ORF">GCM10009757_43340</name>
</gene>
<evidence type="ECO:0000313" key="2">
    <source>
        <dbReference type="Proteomes" id="UP001403094"/>
    </source>
</evidence>
<reference evidence="2" key="1">
    <citation type="journal article" date="2019" name="Int. J. Syst. Evol. Microbiol.">
        <title>The Global Catalogue of Microorganisms (GCM) 10K type strain sequencing project: providing services to taxonomists for standard genome sequencing and annotation.</title>
        <authorList>
            <consortium name="The Broad Institute Genomics Platform"/>
            <consortium name="The Broad Institute Genome Sequencing Center for Infectious Disease"/>
            <person name="Wu L."/>
            <person name="Ma J."/>
        </authorList>
    </citation>
    <scope>NUCLEOTIDE SEQUENCE [LARGE SCALE GENOMIC DNA]</scope>
    <source>
        <strain evidence="2">JCM 14549</strain>
    </source>
</reference>
<dbReference type="EMBL" id="BAAANQ010000010">
    <property type="protein sequence ID" value="GAA2060719.1"/>
    <property type="molecule type" value="Genomic_DNA"/>
</dbReference>
<accession>A0ABP5H207</accession>
<sequence length="120" mass="12061">MVNGEPALAERVLRAAAAAAREVAGVAYLRPGLAEVLRGAGGRVARRPAGVRVRPGRAADSWEVHIELAAARGHRAVEVTRAVRAAVTGAVAEVLGSGGAVPEGAGAARVAVRVTVTDVS</sequence>